<protein>
    <recommendedName>
        <fullName evidence="4">PEP-CTERM sorting domain-containing protein</fullName>
    </recommendedName>
</protein>
<evidence type="ECO:0008006" key="4">
    <source>
        <dbReference type="Google" id="ProtNLM"/>
    </source>
</evidence>
<reference evidence="2 3" key="1">
    <citation type="submission" date="2019-05" db="EMBL/GenBank/DDBJ databases">
        <title>Verrucobacter flavum gen. nov., sp. nov. a new member of the family Verrucomicrobiaceae.</title>
        <authorList>
            <person name="Szuroczki S."/>
            <person name="Abbaszade G."/>
            <person name="Szabo A."/>
            <person name="Felfoldi T."/>
            <person name="Schumann P."/>
            <person name="Boka K."/>
            <person name="Keki Z."/>
            <person name="Toumi M."/>
            <person name="Toth E."/>
        </authorList>
    </citation>
    <scope>NUCLEOTIDE SEQUENCE [LARGE SCALE GENOMIC DNA]</scope>
    <source>
        <strain evidence="2 3">MG-N-17</strain>
    </source>
</reference>
<keyword evidence="3" id="KW-1185">Reference proteome</keyword>
<sequence length="530" mass="54159">MKPSSKTFMAAAFLCTLFPSSSVTAATFVWDGGGGADTNWSNNLNWVDDLLPTSAADTLIRFGGTAGNRVQNISTPFVLNRLEFLTAGSPESAITTSGNQLQFSGADALVFSTRNATGAIGNAIHLGTGTNLSFHVTTFGVNLNGIITGEGGITKLAHAGGVTLTNSGNTFSGGIVYNGFSGATSWNHFVVSASGAMGTGLLQINGGATGVWNGTAGHQPGGVIFRGTTSHNNNIRLLTNSPIYAELPNSSSTTTNVTLNGNIDGQTHTLFLRGRGQGNIVGNYTSTGGLNKMDANMWTLSGTNVYSGATDVSRTAVNEATVAGPVHSTLNVNGSISGTSSITVNTAAVLAGIGSITTQGSGAGQTLIKTGGFLAPGNALTNKTGTLTLTAQLAFETGSFWELNLSGTSHSTLSLDGSLNLTGATLVAGSTFAPINDTQYWLLDHDDASTRTGMFSNFVATAPVGSYVDANGHFVLNGITFAAYLNANFGTGATSGGNDILLYAVPEPSRNLLGLIALAACVLKRKRARA</sequence>
<comment type="caution">
    <text evidence="2">The sequence shown here is derived from an EMBL/GenBank/DDBJ whole genome shotgun (WGS) entry which is preliminary data.</text>
</comment>
<evidence type="ECO:0000256" key="1">
    <source>
        <dbReference type="SAM" id="SignalP"/>
    </source>
</evidence>
<keyword evidence="1" id="KW-0732">Signal</keyword>
<dbReference type="RefSeq" id="WP_138087251.1">
    <property type="nucleotide sequence ID" value="NZ_VAUV01000011.1"/>
</dbReference>
<feature type="chain" id="PRO_5024302996" description="PEP-CTERM sorting domain-containing protein" evidence="1">
    <location>
        <begin position="26"/>
        <end position="530"/>
    </location>
</feature>
<gene>
    <name evidence="2" type="ORF">FEM03_15825</name>
</gene>
<name>A0A5R8KBW0_9BACT</name>
<organism evidence="2 3">
    <name type="scientific">Phragmitibacter flavus</name>
    <dbReference type="NCBI Taxonomy" id="2576071"/>
    <lineage>
        <taxon>Bacteria</taxon>
        <taxon>Pseudomonadati</taxon>
        <taxon>Verrucomicrobiota</taxon>
        <taxon>Verrucomicrobiia</taxon>
        <taxon>Verrucomicrobiales</taxon>
        <taxon>Verrucomicrobiaceae</taxon>
        <taxon>Phragmitibacter</taxon>
    </lineage>
</organism>
<proteinExistence type="predicted"/>
<dbReference type="AlphaFoldDB" id="A0A5R8KBW0"/>
<dbReference type="OrthoDB" id="7291707at2"/>
<evidence type="ECO:0000313" key="2">
    <source>
        <dbReference type="EMBL" id="TLD69792.1"/>
    </source>
</evidence>
<dbReference type="Proteomes" id="UP000306196">
    <property type="component" value="Unassembled WGS sequence"/>
</dbReference>
<feature type="signal peptide" evidence="1">
    <location>
        <begin position="1"/>
        <end position="25"/>
    </location>
</feature>
<evidence type="ECO:0000313" key="3">
    <source>
        <dbReference type="Proteomes" id="UP000306196"/>
    </source>
</evidence>
<accession>A0A5R8KBW0</accession>
<dbReference type="EMBL" id="VAUV01000011">
    <property type="protein sequence ID" value="TLD69792.1"/>
    <property type="molecule type" value="Genomic_DNA"/>
</dbReference>